<dbReference type="AlphaFoldDB" id="A0ABD1YY60"/>
<protein>
    <submittedName>
        <fullName evidence="1">Uncharacterized protein</fullName>
    </submittedName>
</protein>
<dbReference type="Proteomes" id="UP001605036">
    <property type="component" value="Unassembled WGS sequence"/>
</dbReference>
<name>A0ABD1YY60_9MARC</name>
<organism evidence="1 2">
    <name type="scientific">Riccia fluitans</name>
    <dbReference type="NCBI Taxonomy" id="41844"/>
    <lineage>
        <taxon>Eukaryota</taxon>
        <taxon>Viridiplantae</taxon>
        <taxon>Streptophyta</taxon>
        <taxon>Embryophyta</taxon>
        <taxon>Marchantiophyta</taxon>
        <taxon>Marchantiopsida</taxon>
        <taxon>Marchantiidae</taxon>
        <taxon>Marchantiales</taxon>
        <taxon>Ricciaceae</taxon>
        <taxon>Riccia</taxon>
    </lineage>
</organism>
<evidence type="ECO:0000313" key="2">
    <source>
        <dbReference type="Proteomes" id="UP001605036"/>
    </source>
</evidence>
<accession>A0ABD1YY60</accession>
<comment type="caution">
    <text evidence="1">The sequence shown here is derived from an EMBL/GenBank/DDBJ whole genome shotgun (WGS) entry which is preliminary data.</text>
</comment>
<dbReference type="EMBL" id="JBHFFA010000003">
    <property type="protein sequence ID" value="KAL2635718.1"/>
    <property type="molecule type" value="Genomic_DNA"/>
</dbReference>
<reference evidence="1 2" key="1">
    <citation type="submission" date="2024-09" db="EMBL/GenBank/DDBJ databases">
        <title>Chromosome-scale assembly of Riccia fluitans.</title>
        <authorList>
            <person name="Paukszto L."/>
            <person name="Sawicki J."/>
            <person name="Karawczyk K."/>
            <person name="Piernik-Szablinska J."/>
            <person name="Szczecinska M."/>
            <person name="Mazdziarz M."/>
        </authorList>
    </citation>
    <scope>NUCLEOTIDE SEQUENCE [LARGE SCALE GENOMIC DNA]</scope>
    <source>
        <strain evidence="1">Rf_01</strain>
        <tissue evidence="1">Aerial parts of the thallus</tissue>
    </source>
</reference>
<keyword evidence="2" id="KW-1185">Reference proteome</keyword>
<sequence length="72" mass="7263">MGWVGRGHGGGACRSHVLRAWAACFLERNGVGQGGVGQDALALALHCGGMGPIFWGTMGQGGMCAMSFGPLS</sequence>
<evidence type="ECO:0000313" key="1">
    <source>
        <dbReference type="EMBL" id="KAL2635718.1"/>
    </source>
</evidence>
<proteinExistence type="predicted"/>
<gene>
    <name evidence="1" type="ORF">R1flu_007197</name>
</gene>